<dbReference type="InterPro" id="IPR036390">
    <property type="entry name" value="WH_DNA-bd_sf"/>
</dbReference>
<dbReference type="GO" id="GO:0005829">
    <property type="term" value="C:cytosol"/>
    <property type="evidence" value="ECO:0007669"/>
    <property type="project" value="TreeGrafter"/>
</dbReference>
<dbReference type="Pfam" id="PF02082">
    <property type="entry name" value="Rrf2"/>
    <property type="match status" value="1"/>
</dbReference>
<dbReference type="AlphaFoldDB" id="A0A7W7B3U7"/>
<dbReference type="PROSITE" id="PS51197">
    <property type="entry name" value="HTH_RRF2_2"/>
    <property type="match status" value="1"/>
</dbReference>
<keyword evidence="1" id="KW-0238">DNA-binding</keyword>
<gene>
    <name evidence="1" type="ORF">GGQ98_003131</name>
</gene>
<dbReference type="Proteomes" id="UP000566324">
    <property type="component" value="Unassembled WGS sequence"/>
</dbReference>
<comment type="caution">
    <text evidence="1">The sequence shown here is derived from an EMBL/GenBank/DDBJ whole genome shotgun (WGS) entry which is preliminary data.</text>
</comment>
<reference evidence="1 2" key="1">
    <citation type="submission" date="2020-08" db="EMBL/GenBank/DDBJ databases">
        <title>Genomic Encyclopedia of Type Strains, Phase IV (KMG-IV): sequencing the most valuable type-strain genomes for metagenomic binning, comparative biology and taxonomic classification.</title>
        <authorList>
            <person name="Goeker M."/>
        </authorList>
    </citation>
    <scope>NUCLEOTIDE SEQUENCE [LARGE SCALE GENOMIC DNA]</scope>
    <source>
        <strain evidence="1 2">DSM 17328</strain>
    </source>
</reference>
<protein>
    <submittedName>
        <fullName evidence="1">DNA-binding IscR family transcriptional regulator</fullName>
    </submittedName>
</protein>
<dbReference type="PANTHER" id="PTHR33221">
    <property type="entry name" value="WINGED HELIX-TURN-HELIX TRANSCRIPTIONAL REGULATOR, RRF2 FAMILY"/>
    <property type="match status" value="1"/>
</dbReference>
<dbReference type="Gene3D" id="1.10.10.10">
    <property type="entry name" value="Winged helix-like DNA-binding domain superfamily/Winged helix DNA-binding domain"/>
    <property type="match status" value="1"/>
</dbReference>
<accession>A0A7W7B3U7</accession>
<dbReference type="RefSeq" id="WP_184071147.1">
    <property type="nucleotide sequence ID" value="NZ_JACHNZ010000045.1"/>
</dbReference>
<sequence>MKRDSRLSGVLHVLLHMAEHDGPMTSETLAKAMQTNPVVIRRIMAGLRERGYVRSEKGHGGGWTLSCDLGAITLRDVYDALGGPSLMAMGNRAEAPGCLVEQAVNAALDDSFREAEALLLARFETVSLAALSADFHARLQQRGGPFPKDHDHGE</sequence>
<dbReference type="SUPFAM" id="SSF46785">
    <property type="entry name" value="Winged helix' DNA-binding domain"/>
    <property type="match status" value="1"/>
</dbReference>
<evidence type="ECO:0000313" key="2">
    <source>
        <dbReference type="Proteomes" id="UP000566324"/>
    </source>
</evidence>
<dbReference type="InterPro" id="IPR000944">
    <property type="entry name" value="Tscrpt_reg_Rrf2"/>
</dbReference>
<proteinExistence type="predicted"/>
<name>A0A7W7B3U7_9SPHN</name>
<keyword evidence="2" id="KW-1185">Reference proteome</keyword>
<organism evidence="1 2">
    <name type="scientific">Sphingosinicella soli</name>
    <dbReference type="NCBI Taxonomy" id="333708"/>
    <lineage>
        <taxon>Bacteria</taxon>
        <taxon>Pseudomonadati</taxon>
        <taxon>Pseudomonadota</taxon>
        <taxon>Alphaproteobacteria</taxon>
        <taxon>Sphingomonadales</taxon>
        <taxon>Sphingosinicellaceae</taxon>
        <taxon>Sphingosinicella</taxon>
    </lineage>
</organism>
<evidence type="ECO:0000313" key="1">
    <source>
        <dbReference type="EMBL" id="MBB4633492.1"/>
    </source>
</evidence>
<dbReference type="GO" id="GO:0003677">
    <property type="term" value="F:DNA binding"/>
    <property type="evidence" value="ECO:0007669"/>
    <property type="project" value="UniProtKB-KW"/>
</dbReference>
<dbReference type="PANTHER" id="PTHR33221:SF15">
    <property type="entry name" value="HTH-TYPE TRANSCRIPTIONAL REGULATOR YWGB-RELATED"/>
    <property type="match status" value="1"/>
</dbReference>
<dbReference type="EMBL" id="JACHNZ010000045">
    <property type="protein sequence ID" value="MBB4633492.1"/>
    <property type="molecule type" value="Genomic_DNA"/>
</dbReference>
<dbReference type="InterPro" id="IPR036388">
    <property type="entry name" value="WH-like_DNA-bd_sf"/>
</dbReference>
<dbReference type="GO" id="GO:0003700">
    <property type="term" value="F:DNA-binding transcription factor activity"/>
    <property type="evidence" value="ECO:0007669"/>
    <property type="project" value="TreeGrafter"/>
</dbReference>